<evidence type="ECO:0000313" key="3">
    <source>
        <dbReference type="Proteomes" id="UP000595197"/>
    </source>
</evidence>
<name>A0ABX7BFJ6_9PROT</name>
<organism evidence="2 3">
    <name type="scientific">Skermanella cutis</name>
    <dbReference type="NCBI Taxonomy" id="2775420"/>
    <lineage>
        <taxon>Bacteria</taxon>
        <taxon>Pseudomonadati</taxon>
        <taxon>Pseudomonadota</taxon>
        <taxon>Alphaproteobacteria</taxon>
        <taxon>Rhodospirillales</taxon>
        <taxon>Azospirillaceae</taxon>
        <taxon>Skermanella</taxon>
    </lineage>
</organism>
<keyword evidence="3" id="KW-1185">Reference proteome</keyword>
<evidence type="ECO:0000256" key="1">
    <source>
        <dbReference type="SAM" id="MobiDB-lite"/>
    </source>
</evidence>
<protein>
    <recommendedName>
        <fullName evidence="4">DUF2007 domain-containing protein</fullName>
    </recommendedName>
</protein>
<dbReference type="Proteomes" id="UP000595197">
    <property type="component" value="Chromosome"/>
</dbReference>
<gene>
    <name evidence="2" type="ORF">IGS68_13000</name>
</gene>
<sequence length="79" mass="8901">MFRRYKVHFSQPTPARSRGRQERDVNVEILKEFLSANGLVGELDRVLPSSAFGILEVSCTPLLAERLSDMPEVEVVLEA</sequence>
<reference evidence="2" key="1">
    <citation type="submission" date="2021-02" db="EMBL/GenBank/DDBJ databases">
        <title>Skermanella TT6 skin isolate.</title>
        <authorList>
            <person name="Lee K."/>
            <person name="Ganzorig M."/>
        </authorList>
    </citation>
    <scope>NUCLEOTIDE SEQUENCE</scope>
    <source>
        <strain evidence="2">TT6</strain>
    </source>
</reference>
<evidence type="ECO:0000313" key="2">
    <source>
        <dbReference type="EMBL" id="QQP92058.1"/>
    </source>
</evidence>
<proteinExistence type="predicted"/>
<feature type="region of interest" description="Disordered" evidence="1">
    <location>
        <begin position="1"/>
        <end position="21"/>
    </location>
</feature>
<dbReference type="EMBL" id="CP067420">
    <property type="protein sequence ID" value="QQP92058.1"/>
    <property type="molecule type" value="Genomic_DNA"/>
</dbReference>
<accession>A0ABX7BFJ6</accession>
<evidence type="ECO:0008006" key="4">
    <source>
        <dbReference type="Google" id="ProtNLM"/>
    </source>
</evidence>
<dbReference type="RefSeq" id="WP_201080595.1">
    <property type="nucleotide sequence ID" value="NZ_CP067420.1"/>
</dbReference>